<dbReference type="OrthoDB" id="9803672at2"/>
<evidence type="ECO:0000256" key="3">
    <source>
        <dbReference type="ARBA" id="ARBA00022884"/>
    </source>
</evidence>
<dbReference type="HAMAP" id="MF_01306_B">
    <property type="entry name" value="Ribosomal_uS4_B"/>
    <property type="match status" value="1"/>
</dbReference>
<dbReference type="EMBL" id="HG934468">
    <property type="protein sequence ID" value="CDN30992.1"/>
    <property type="molecule type" value="Genomic_DNA"/>
</dbReference>
<dbReference type="InterPro" id="IPR005709">
    <property type="entry name" value="Ribosomal_uS4_bac-type"/>
</dbReference>
<dbReference type="SMART" id="SM00363">
    <property type="entry name" value="S4"/>
    <property type="match status" value="1"/>
</dbReference>
<dbReference type="GO" id="GO:0042274">
    <property type="term" value="P:ribosomal small subunit biogenesis"/>
    <property type="evidence" value="ECO:0007669"/>
    <property type="project" value="TreeGrafter"/>
</dbReference>
<evidence type="ECO:0000256" key="1">
    <source>
        <dbReference type="ARBA" id="ARBA00007465"/>
    </source>
</evidence>
<evidence type="ECO:0000259" key="9">
    <source>
        <dbReference type="SMART" id="SM00363"/>
    </source>
</evidence>
<dbReference type="eggNOG" id="COG0522">
    <property type="taxonomic scope" value="Bacteria"/>
</dbReference>
<dbReference type="STRING" id="1433126.BN938_0892"/>
<keyword evidence="5 7" id="KW-0687">Ribonucleoprotein</keyword>
<evidence type="ECO:0000256" key="8">
    <source>
        <dbReference type="RuleBase" id="RU003699"/>
    </source>
</evidence>
<dbReference type="PROSITE" id="PS50889">
    <property type="entry name" value="S4"/>
    <property type="match status" value="1"/>
</dbReference>
<dbReference type="Gene3D" id="3.10.290.10">
    <property type="entry name" value="RNA-binding S4 domain"/>
    <property type="match status" value="1"/>
</dbReference>
<dbReference type="InterPro" id="IPR036986">
    <property type="entry name" value="S4_RNA-bd_sf"/>
</dbReference>
<dbReference type="HOGENOM" id="CLU_092403_0_2_10"/>
<keyword evidence="3 7" id="KW-0694">RNA-binding</keyword>
<dbReference type="SMART" id="SM01390">
    <property type="entry name" value="Ribosomal_S4"/>
    <property type="match status" value="1"/>
</dbReference>
<comment type="subunit">
    <text evidence="7">Part of the 30S ribosomal subunit. Contacts protein S5. The interaction surface between S4 and S5 is involved in control of translational fidelity.</text>
</comment>
<keyword evidence="4 7" id="KW-0689">Ribosomal protein</keyword>
<dbReference type="GO" id="GO:0006412">
    <property type="term" value="P:translation"/>
    <property type="evidence" value="ECO:0007669"/>
    <property type="project" value="UniProtKB-UniRule"/>
</dbReference>
<reference evidence="11 12" key="1">
    <citation type="journal article" date="2015" name="Genome Announc.">
        <title>Complete Genome Sequence of the Novel Leech Symbiont Mucinivorans hirudinis M3T.</title>
        <authorList>
            <person name="Nelson M.C."/>
            <person name="Bomar L."/>
            <person name="Graf J."/>
        </authorList>
    </citation>
    <scope>NUCLEOTIDE SEQUENCE [LARGE SCALE GENOMIC DNA]</scope>
    <source>
        <strain evidence="12">M3</strain>
    </source>
</reference>
<sequence>MARYIGPKTKIARIFGEAIFGADKYLDRKNFPPGQHGLARKRKKVSEYGIQLKEKQKAKAIYGVLEKQFRRTFEEAARLGGITGANLLILLESRLDNVVYRMGIAPTRAAARQLVSHRHITVNGEVLNIPSYRVKAGEVIGVREKSKSLEVIAGAVASANSSRYSWIEWNKETMSGRFIQKPERSEITENINEQLIVELYSK</sequence>
<comment type="function">
    <text evidence="7">With S5 and S12 plays an important role in translational accuracy.</text>
</comment>
<dbReference type="Proteomes" id="UP000027616">
    <property type="component" value="Chromosome I"/>
</dbReference>
<evidence type="ECO:0000256" key="6">
    <source>
        <dbReference type="ARBA" id="ARBA00035254"/>
    </source>
</evidence>
<evidence type="ECO:0000259" key="10">
    <source>
        <dbReference type="SMART" id="SM01390"/>
    </source>
</evidence>
<dbReference type="PANTHER" id="PTHR11831">
    <property type="entry name" value="30S 40S RIBOSOMAL PROTEIN"/>
    <property type="match status" value="1"/>
</dbReference>
<dbReference type="GO" id="GO:0003735">
    <property type="term" value="F:structural constituent of ribosome"/>
    <property type="evidence" value="ECO:0007669"/>
    <property type="project" value="InterPro"/>
</dbReference>
<dbReference type="PROSITE" id="PS00632">
    <property type="entry name" value="RIBOSOMAL_S4"/>
    <property type="match status" value="1"/>
</dbReference>
<dbReference type="FunFam" id="3.10.290.10:FF:000001">
    <property type="entry name" value="30S ribosomal protein S4"/>
    <property type="match status" value="1"/>
</dbReference>
<dbReference type="InterPro" id="IPR002942">
    <property type="entry name" value="S4_RNA-bd"/>
</dbReference>
<dbReference type="KEGG" id="rbc:BN938_0892"/>
<evidence type="ECO:0000313" key="12">
    <source>
        <dbReference type="Proteomes" id="UP000027616"/>
    </source>
</evidence>
<gene>
    <name evidence="7" type="primary">rpsD</name>
    <name evidence="11" type="ORF">BN938_0892</name>
</gene>
<dbReference type="PATRIC" id="fig|1433126.3.peg.891"/>
<dbReference type="Pfam" id="PF00163">
    <property type="entry name" value="Ribosomal_S4"/>
    <property type="match status" value="1"/>
</dbReference>
<dbReference type="InterPro" id="IPR001912">
    <property type="entry name" value="Ribosomal_uS4_N"/>
</dbReference>
<dbReference type="NCBIfam" id="TIGR01017">
    <property type="entry name" value="rpsD_bact"/>
    <property type="match status" value="1"/>
</dbReference>
<accession>A0A060R781</accession>
<dbReference type="InterPro" id="IPR018079">
    <property type="entry name" value="Ribosomal_uS4_CS"/>
</dbReference>
<proteinExistence type="inferred from homology"/>
<name>A0A060R781_9BACT</name>
<dbReference type="SUPFAM" id="SSF55174">
    <property type="entry name" value="Alpha-L RNA-binding motif"/>
    <property type="match status" value="1"/>
</dbReference>
<keyword evidence="2 7" id="KW-0699">rRNA-binding</keyword>
<keyword evidence="12" id="KW-1185">Reference proteome</keyword>
<comment type="function">
    <text evidence="7">One of the primary rRNA binding proteins, it binds directly to 16S rRNA where it nucleates assembly of the body of the 30S subunit.</text>
</comment>
<comment type="similarity">
    <text evidence="1 7 8">Belongs to the universal ribosomal protein uS4 family.</text>
</comment>
<evidence type="ECO:0000313" key="11">
    <source>
        <dbReference type="EMBL" id="CDN30992.1"/>
    </source>
</evidence>
<evidence type="ECO:0000256" key="2">
    <source>
        <dbReference type="ARBA" id="ARBA00022730"/>
    </source>
</evidence>
<dbReference type="AlphaFoldDB" id="A0A060R781"/>
<evidence type="ECO:0000256" key="5">
    <source>
        <dbReference type="ARBA" id="ARBA00023274"/>
    </source>
</evidence>
<dbReference type="NCBIfam" id="NF003717">
    <property type="entry name" value="PRK05327.1"/>
    <property type="match status" value="1"/>
</dbReference>
<feature type="domain" description="RNA-binding S4" evidence="9">
    <location>
        <begin position="93"/>
        <end position="157"/>
    </location>
</feature>
<evidence type="ECO:0000256" key="4">
    <source>
        <dbReference type="ARBA" id="ARBA00022980"/>
    </source>
</evidence>
<dbReference type="GO" id="GO:0019843">
    <property type="term" value="F:rRNA binding"/>
    <property type="evidence" value="ECO:0007669"/>
    <property type="project" value="UniProtKB-UniRule"/>
</dbReference>
<evidence type="ECO:0000256" key="7">
    <source>
        <dbReference type="HAMAP-Rule" id="MF_01306"/>
    </source>
</evidence>
<organism evidence="11 12">
    <name type="scientific">Mucinivorans hirudinis</name>
    <dbReference type="NCBI Taxonomy" id="1433126"/>
    <lineage>
        <taxon>Bacteria</taxon>
        <taxon>Pseudomonadati</taxon>
        <taxon>Bacteroidota</taxon>
        <taxon>Bacteroidia</taxon>
        <taxon>Bacteroidales</taxon>
        <taxon>Rikenellaceae</taxon>
        <taxon>Mucinivorans</taxon>
    </lineage>
</organism>
<dbReference type="CDD" id="cd00165">
    <property type="entry name" value="S4"/>
    <property type="match status" value="1"/>
</dbReference>
<dbReference type="PANTHER" id="PTHR11831:SF4">
    <property type="entry name" value="SMALL RIBOSOMAL SUBUNIT PROTEIN US4M"/>
    <property type="match status" value="1"/>
</dbReference>
<dbReference type="Gene3D" id="1.10.1050.10">
    <property type="entry name" value="Ribosomal Protein S4 Delta 41, Chain A, domain 1"/>
    <property type="match status" value="1"/>
</dbReference>
<dbReference type="Pfam" id="PF01479">
    <property type="entry name" value="S4"/>
    <property type="match status" value="1"/>
</dbReference>
<protein>
    <recommendedName>
        <fullName evidence="6 7">Small ribosomal subunit protein uS4</fullName>
    </recommendedName>
</protein>
<feature type="domain" description="Small ribosomal subunit protein uS4 N-terminal" evidence="10">
    <location>
        <begin position="3"/>
        <end position="92"/>
    </location>
</feature>
<dbReference type="GO" id="GO:0015935">
    <property type="term" value="C:small ribosomal subunit"/>
    <property type="evidence" value="ECO:0007669"/>
    <property type="project" value="InterPro"/>
</dbReference>
<dbReference type="InterPro" id="IPR022801">
    <property type="entry name" value="Ribosomal_uS4"/>
</dbReference>